<organism evidence="2 3">
    <name type="scientific">Brassica napus</name>
    <name type="common">Rape</name>
    <dbReference type="NCBI Taxonomy" id="3708"/>
    <lineage>
        <taxon>Eukaryota</taxon>
        <taxon>Viridiplantae</taxon>
        <taxon>Streptophyta</taxon>
        <taxon>Embryophyta</taxon>
        <taxon>Tracheophyta</taxon>
        <taxon>Spermatophyta</taxon>
        <taxon>Magnoliopsida</taxon>
        <taxon>eudicotyledons</taxon>
        <taxon>Gunneridae</taxon>
        <taxon>Pentapetalae</taxon>
        <taxon>rosids</taxon>
        <taxon>malvids</taxon>
        <taxon>Brassicales</taxon>
        <taxon>Brassicaceae</taxon>
        <taxon>Brassiceae</taxon>
        <taxon>Brassica</taxon>
    </lineage>
</organism>
<name>A0ABQ8A669_BRANA</name>
<sequence length="107" mass="12111">MVSRVKPSKDESTPTAKQQLKLSNERREALTIVFDGEGANLEALVSGSRTGFGYFARRSSCHGLGTFSVTGFTDWRLIVGLRVREESFTEEKSRFPYDVVRWIISVY</sequence>
<dbReference type="EMBL" id="JAGKQM010000013">
    <property type="protein sequence ID" value="KAH0888029.1"/>
    <property type="molecule type" value="Genomic_DNA"/>
</dbReference>
<evidence type="ECO:0000256" key="1">
    <source>
        <dbReference type="SAM" id="MobiDB-lite"/>
    </source>
</evidence>
<proteinExistence type="predicted"/>
<gene>
    <name evidence="2" type="ORF">HID58_050458</name>
</gene>
<evidence type="ECO:0000313" key="3">
    <source>
        <dbReference type="Proteomes" id="UP000824890"/>
    </source>
</evidence>
<feature type="region of interest" description="Disordered" evidence="1">
    <location>
        <begin position="1"/>
        <end position="20"/>
    </location>
</feature>
<evidence type="ECO:0000313" key="2">
    <source>
        <dbReference type="EMBL" id="KAH0888029.1"/>
    </source>
</evidence>
<reference evidence="2 3" key="1">
    <citation type="submission" date="2021-05" db="EMBL/GenBank/DDBJ databases">
        <title>Genome Assembly of Synthetic Allotetraploid Brassica napus Reveals Homoeologous Exchanges between Subgenomes.</title>
        <authorList>
            <person name="Davis J.T."/>
        </authorList>
    </citation>
    <scope>NUCLEOTIDE SEQUENCE [LARGE SCALE GENOMIC DNA]</scope>
    <source>
        <strain evidence="3">cv. Da-Ae</strain>
        <tissue evidence="2">Seedling</tissue>
    </source>
</reference>
<keyword evidence="3" id="KW-1185">Reference proteome</keyword>
<dbReference type="Proteomes" id="UP000824890">
    <property type="component" value="Unassembled WGS sequence"/>
</dbReference>
<comment type="caution">
    <text evidence="2">The sequence shown here is derived from an EMBL/GenBank/DDBJ whole genome shotgun (WGS) entry which is preliminary data.</text>
</comment>
<protein>
    <submittedName>
        <fullName evidence="2">Uncharacterized protein</fullName>
    </submittedName>
</protein>
<accession>A0ABQ8A669</accession>